<dbReference type="SMART" id="SM00382">
    <property type="entry name" value="AAA"/>
    <property type="match status" value="1"/>
</dbReference>
<dbReference type="Proteomes" id="UP000321558">
    <property type="component" value="Unassembled WGS sequence"/>
</dbReference>
<accession>A0A511ZPY6</accession>
<dbReference type="SUPFAM" id="SSF52540">
    <property type="entry name" value="P-loop containing nucleoside triphosphate hydrolases"/>
    <property type="match status" value="1"/>
</dbReference>
<gene>
    <name evidence="6" type="primary">yvrA</name>
    <name evidence="6" type="ORF">OSO01_42550</name>
</gene>
<dbReference type="PANTHER" id="PTHR42794:SF1">
    <property type="entry name" value="HEMIN IMPORT ATP-BINDING PROTEIN HMUV"/>
    <property type="match status" value="1"/>
</dbReference>
<evidence type="ECO:0000313" key="6">
    <source>
        <dbReference type="EMBL" id="GEN89516.1"/>
    </source>
</evidence>
<dbReference type="RefSeq" id="WP_147212400.1">
    <property type="nucleotide sequence ID" value="NZ_BJYM01000024.1"/>
</dbReference>
<proteinExistence type="predicted"/>
<sequence>MLKVENVSGGYDGETIVKDIHFSVGKGEFFGILGPNGSGKTTLLKMMSGLLELEQGEVKIDDRSISDLTKKQLAKKMAVLPQLSPQVFPYTVKETVSLGRYAHHRGFFQTWTDEDENIVQKVMKQTNISHFQDNSVMEHSGGEQQRIFLAQALVQKPDILLLDEPTNHLDLAYQKELLDLLRTRAREEGLTVVAILHDLNLASLYCDKILLMDNGETRAVADPDDVFSEELINHVYQTEVVKQPHSKIAKPQLHLLPGKKSEREGEQVKIDENMLSISPERIVLQSKQPLKTVSSGVVGAGAGWYSNFVNRHVDATYNCTNHREEMREYLTNHGFPVSQTVGMMTAVTLEDNSYRVYEGDGFSVMIVVTAGVGNAVDSTRENSPVAAPVKPGTINTWIFVNGKLTDEAYIQSIITATEAKAQVLRDCHILDAHTKKQATGTSTDSILVAATQQGKEIDYAGTATELGAIIGRGVYQEMKQSIQHYFKRKKMHDHLSFN</sequence>
<dbReference type="InterPro" id="IPR002808">
    <property type="entry name" value="AdoCbi_amidolase"/>
</dbReference>
<dbReference type="GO" id="GO:0005524">
    <property type="term" value="F:ATP binding"/>
    <property type="evidence" value="ECO:0007669"/>
    <property type="project" value="UniProtKB-KW"/>
</dbReference>
<dbReference type="PANTHER" id="PTHR42794">
    <property type="entry name" value="HEMIN IMPORT ATP-BINDING PROTEIN HMUV"/>
    <property type="match status" value="1"/>
</dbReference>
<dbReference type="InterPro" id="IPR003439">
    <property type="entry name" value="ABC_transporter-like_ATP-bd"/>
</dbReference>
<dbReference type="Pfam" id="PF01955">
    <property type="entry name" value="CbiZ"/>
    <property type="match status" value="1"/>
</dbReference>
<dbReference type="InterPro" id="IPR027417">
    <property type="entry name" value="P-loop_NTPase"/>
</dbReference>
<name>A0A511ZPY6_9BACI</name>
<evidence type="ECO:0000259" key="5">
    <source>
        <dbReference type="PROSITE" id="PS50893"/>
    </source>
</evidence>
<dbReference type="STRING" id="582851.GCA_900162665_01543"/>
<dbReference type="OrthoDB" id="9787851at2"/>
<evidence type="ECO:0000256" key="2">
    <source>
        <dbReference type="ARBA" id="ARBA00022741"/>
    </source>
</evidence>
<protein>
    <submittedName>
        <fullName evidence="6">Putative ABC transporter ATP-binding protein YvrA</fullName>
    </submittedName>
</protein>
<dbReference type="GO" id="GO:0016887">
    <property type="term" value="F:ATP hydrolysis activity"/>
    <property type="evidence" value="ECO:0007669"/>
    <property type="project" value="InterPro"/>
</dbReference>
<keyword evidence="1" id="KW-0813">Transport</keyword>
<dbReference type="PROSITE" id="PS50893">
    <property type="entry name" value="ABC_TRANSPORTER_2"/>
    <property type="match status" value="1"/>
</dbReference>
<dbReference type="EMBL" id="BJYM01000024">
    <property type="protein sequence ID" value="GEN89516.1"/>
    <property type="molecule type" value="Genomic_DNA"/>
</dbReference>
<dbReference type="AlphaFoldDB" id="A0A511ZPY6"/>
<keyword evidence="3 6" id="KW-0067">ATP-binding</keyword>
<evidence type="ECO:0000313" key="7">
    <source>
        <dbReference type="Proteomes" id="UP000321558"/>
    </source>
</evidence>
<dbReference type="Gene3D" id="3.40.50.300">
    <property type="entry name" value="P-loop containing nucleotide triphosphate hydrolases"/>
    <property type="match status" value="1"/>
</dbReference>
<dbReference type="Pfam" id="PF00005">
    <property type="entry name" value="ABC_tran"/>
    <property type="match status" value="1"/>
</dbReference>
<evidence type="ECO:0000256" key="1">
    <source>
        <dbReference type="ARBA" id="ARBA00022448"/>
    </source>
</evidence>
<evidence type="ECO:0000256" key="3">
    <source>
        <dbReference type="ARBA" id="ARBA00022840"/>
    </source>
</evidence>
<reference evidence="6 7" key="1">
    <citation type="submission" date="2019-07" db="EMBL/GenBank/DDBJ databases">
        <title>Whole genome shotgun sequence of Oceanobacillus sojae NBRC 105379.</title>
        <authorList>
            <person name="Hosoyama A."/>
            <person name="Uohara A."/>
            <person name="Ohji S."/>
            <person name="Ichikawa N."/>
        </authorList>
    </citation>
    <scope>NUCLEOTIDE SEQUENCE [LARGE SCALE GENOMIC DNA]</scope>
    <source>
        <strain evidence="6 7">NBRC 105379</strain>
    </source>
</reference>
<dbReference type="CDD" id="cd03214">
    <property type="entry name" value="ABC_Iron-Siderophores_B12_Hemin"/>
    <property type="match status" value="1"/>
</dbReference>
<keyword evidence="4" id="KW-1278">Translocase</keyword>
<organism evidence="6 7">
    <name type="scientific">Oceanobacillus sojae</name>
    <dbReference type="NCBI Taxonomy" id="582851"/>
    <lineage>
        <taxon>Bacteria</taxon>
        <taxon>Bacillati</taxon>
        <taxon>Bacillota</taxon>
        <taxon>Bacilli</taxon>
        <taxon>Bacillales</taxon>
        <taxon>Bacillaceae</taxon>
        <taxon>Oceanobacillus</taxon>
    </lineage>
</organism>
<dbReference type="FunFam" id="3.40.50.300:FF:000134">
    <property type="entry name" value="Iron-enterobactin ABC transporter ATP-binding protein"/>
    <property type="match status" value="1"/>
</dbReference>
<keyword evidence="7" id="KW-1185">Reference proteome</keyword>
<comment type="caution">
    <text evidence="6">The sequence shown here is derived from an EMBL/GenBank/DDBJ whole genome shotgun (WGS) entry which is preliminary data.</text>
</comment>
<dbReference type="InterPro" id="IPR003593">
    <property type="entry name" value="AAA+_ATPase"/>
</dbReference>
<keyword evidence="2" id="KW-0547">Nucleotide-binding</keyword>
<feature type="domain" description="ABC transporter" evidence="5">
    <location>
        <begin position="2"/>
        <end position="239"/>
    </location>
</feature>
<evidence type="ECO:0000256" key="4">
    <source>
        <dbReference type="ARBA" id="ARBA00022967"/>
    </source>
</evidence>